<dbReference type="FunFam" id="3.30.70.270:FF:000001">
    <property type="entry name" value="Diguanylate cyclase domain protein"/>
    <property type="match status" value="1"/>
</dbReference>
<feature type="domain" description="PAC" evidence="4">
    <location>
        <begin position="88"/>
        <end position="140"/>
    </location>
</feature>
<dbReference type="Gene3D" id="3.30.450.20">
    <property type="entry name" value="PAS domain"/>
    <property type="match status" value="3"/>
</dbReference>
<dbReference type="InterPro" id="IPR052155">
    <property type="entry name" value="Biofilm_reg_signaling"/>
</dbReference>
<accession>A0A0T7FL92</accession>
<dbReference type="SMART" id="SM00086">
    <property type="entry name" value="PAC"/>
    <property type="match status" value="3"/>
</dbReference>
<dbReference type="InterPro" id="IPR001633">
    <property type="entry name" value="EAL_dom"/>
</dbReference>
<dbReference type="InterPro" id="IPR029787">
    <property type="entry name" value="Nucleotide_cyclase"/>
</dbReference>
<evidence type="ECO:0000313" key="8">
    <source>
        <dbReference type="Proteomes" id="UP000046176"/>
    </source>
</evidence>
<evidence type="ECO:0000259" key="6">
    <source>
        <dbReference type="PROSITE" id="PS50887"/>
    </source>
</evidence>
<dbReference type="Pfam" id="PF08447">
    <property type="entry name" value="PAS_3"/>
    <property type="match status" value="2"/>
</dbReference>
<feature type="domain" description="EAL" evidence="5">
    <location>
        <begin position="593"/>
        <end position="844"/>
    </location>
</feature>
<evidence type="ECO:0000259" key="4">
    <source>
        <dbReference type="PROSITE" id="PS50113"/>
    </source>
</evidence>
<dbReference type="InterPro" id="IPR000700">
    <property type="entry name" value="PAS-assoc_C"/>
</dbReference>
<dbReference type="InterPro" id="IPR000014">
    <property type="entry name" value="PAS"/>
</dbReference>
<name>A0A0T7FL92_NEOGA</name>
<keyword evidence="1" id="KW-0175">Coiled coil</keyword>
<dbReference type="PROSITE" id="PS50113">
    <property type="entry name" value="PAC"/>
    <property type="match status" value="3"/>
</dbReference>
<dbReference type="Pfam" id="PF00990">
    <property type="entry name" value="GGDEF"/>
    <property type="match status" value="1"/>
</dbReference>
<dbReference type="CDD" id="cd01948">
    <property type="entry name" value="EAL"/>
    <property type="match status" value="1"/>
</dbReference>
<dbReference type="InterPro" id="IPR035919">
    <property type="entry name" value="EAL_sf"/>
</dbReference>
<dbReference type="OrthoDB" id="9814202at2"/>
<feature type="coiled-coil region" evidence="1">
    <location>
        <begin position="393"/>
        <end position="420"/>
    </location>
</feature>
<proteinExistence type="predicted"/>
<sequence length="867" mass="97920">MPSNVLSRLLDSDPGDEIGVLETVFQAAPFPIAIIDHAAVLLFANSTFKREWIGEGEPPTALSALLHPDDQAKVPQAIQGLNIDSPAERLELRIVSPAGSQRWVVATVTPLGKNFKGQCMFAAHLTDITDQRRQVEELAERESRWDNALVSSVSGVWDHNYATGQKYYSPVWRQIRGMSPEDPLAASTEEWLKLVHPDDHARVIHAMERQTAGDPAYAVFDYRERHKQGHWVWIECRGACVEWDANGKATRVVGTDTDITARRAAEETTAQMSRRLDMALEISGIGVYESDFSTGEVEWDERMFRIYGLEKSEEVKIGGLWESFLHPEDAARVQANVSAHIDEGKRFSDQYRVILRDGSERVVRTRTMSFIDGNGHQKMVGANWDVTADVTLHRELERAKTLAEARNRELEAARSSIEHNAMHDYLTDLPNRRYLDEMLDRMAAECARDRHGIAILHIDLDRFKQINDTLGHSAGDMMLKHTAKVLKGTIRREDFVARIGGDEFVILSKFEGSPRKLAHLADRIIKELRKPVSYEGHDCRFGASIGIACHTGADVDARQLLLNADIALYRAKNRGRNRHEFFSAETQNEIISTKRISDEILLALERDEFIPYYQLQFDAKTLEIAGVETLARWRHPERGMLSPDKFLDMAEELDVVSVIDGTILDKALADFRDWRAQGLAIPKLSVNVSYRRLRDASLSRKLRKLRIEPGTVSFELLESIFLDDCDEDVLKNLARIRKLGIEIEIDDFGTGHASIIGLLRLNPRALKIDRELVRLVSQSQKQRKMVGSIIEIGKSLNIEVVAEGVETTEQIRILRDLGCDILQGYALARPMPRSSIPDFILSGRWRPGEGPPADSRKRHPPATENPL</sequence>
<dbReference type="PROSITE" id="PS50887">
    <property type="entry name" value="GGDEF"/>
    <property type="match status" value="1"/>
</dbReference>
<feature type="domain" description="PAS" evidence="3">
    <location>
        <begin position="272"/>
        <end position="344"/>
    </location>
</feature>
<dbReference type="CDD" id="cd00130">
    <property type="entry name" value="PAS"/>
    <property type="match status" value="3"/>
</dbReference>
<dbReference type="InterPro" id="IPR000160">
    <property type="entry name" value="GGDEF_dom"/>
</dbReference>
<protein>
    <submittedName>
        <fullName evidence="7">Diguanylate cyclase/phosphodiesterase with PAS/PAC sensor(S)</fullName>
    </submittedName>
</protein>
<dbReference type="InterPro" id="IPR035965">
    <property type="entry name" value="PAS-like_dom_sf"/>
</dbReference>
<dbReference type="Proteomes" id="UP000046176">
    <property type="component" value="Unassembled WGS sequence"/>
</dbReference>
<feature type="domain" description="PAC" evidence="4">
    <location>
        <begin position="218"/>
        <end position="271"/>
    </location>
</feature>
<reference evidence="7 8" key="1">
    <citation type="submission" date="2014-08" db="EMBL/GenBank/DDBJ databases">
        <authorList>
            <person name="Chen Y.-H."/>
        </authorList>
    </citation>
    <scope>NUCLEOTIDE SEQUENCE [LARGE SCALE GENOMIC DNA]</scope>
</reference>
<dbReference type="CDD" id="cd01949">
    <property type="entry name" value="GGDEF"/>
    <property type="match status" value="1"/>
</dbReference>
<dbReference type="InterPro" id="IPR043128">
    <property type="entry name" value="Rev_trsase/Diguanyl_cyclase"/>
</dbReference>
<dbReference type="PANTHER" id="PTHR44757">
    <property type="entry name" value="DIGUANYLATE CYCLASE DGCP"/>
    <property type="match status" value="1"/>
</dbReference>
<dbReference type="SUPFAM" id="SSF141868">
    <property type="entry name" value="EAL domain-like"/>
    <property type="match status" value="1"/>
</dbReference>
<gene>
    <name evidence="7" type="ORF">NGAL_HAMBI1145_30120</name>
</gene>
<dbReference type="PROSITE" id="PS50112">
    <property type="entry name" value="PAS"/>
    <property type="match status" value="2"/>
</dbReference>
<dbReference type="PANTHER" id="PTHR44757:SF2">
    <property type="entry name" value="BIOFILM ARCHITECTURE MAINTENANCE PROTEIN MBAA"/>
    <property type="match status" value="1"/>
</dbReference>
<dbReference type="PROSITE" id="PS50883">
    <property type="entry name" value="EAL"/>
    <property type="match status" value="1"/>
</dbReference>
<dbReference type="SUPFAM" id="SSF55073">
    <property type="entry name" value="Nucleotide cyclase"/>
    <property type="match status" value="1"/>
</dbReference>
<dbReference type="InterPro" id="IPR001610">
    <property type="entry name" value="PAC"/>
</dbReference>
<dbReference type="Gene3D" id="3.30.70.270">
    <property type="match status" value="1"/>
</dbReference>
<dbReference type="SMART" id="SM00267">
    <property type="entry name" value="GGDEF"/>
    <property type="match status" value="1"/>
</dbReference>
<feature type="domain" description="PAS" evidence="3">
    <location>
        <begin position="167"/>
        <end position="214"/>
    </location>
</feature>
<dbReference type="Pfam" id="PF00563">
    <property type="entry name" value="EAL"/>
    <property type="match status" value="1"/>
</dbReference>
<feature type="domain" description="GGDEF" evidence="6">
    <location>
        <begin position="451"/>
        <end position="584"/>
    </location>
</feature>
<dbReference type="EMBL" id="CCRH01000007">
    <property type="protein sequence ID" value="CDZ35765.1"/>
    <property type="molecule type" value="Genomic_DNA"/>
</dbReference>
<dbReference type="AlphaFoldDB" id="A0A0T7FL92"/>
<dbReference type="SMART" id="SM00091">
    <property type="entry name" value="PAS"/>
    <property type="match status" value="3"/>
</dbReference>
<evidence type="ECO:0000259" key="5">
    <source>
        <dbReference type="PROSITE" id="PS50883"/>
    </source>
</evidence>
<evidence type="ECO:0000313" key="7">
    <source>
        <dbReference type="EMBL" id="CDZ35765.1"/>
    </source>
</evidence>
<evidence type="ECO:0000256" key="2">
    <source>
        <dbReference type="SAM" id="MobiDB-lite"/>
    </source>
</evidence>
<dbReference type="NCBIfam" id="TIGR00254">
    <property type="entry name" value="GGDEF"/>
    <property type="match status" value="1"/>
</dbReference>
<feature type="region of interest" description="Disordered" evidence="2">
    <location>
        <begin position="840"/>
        <end position="867"/>
    </location>
</feature>
<organism evidence="7 8">
    <name type="scientific">Neorhizobium galegae bv. officinalis</name>
    <dbReference type="NCBI Taxonomy" id="323656"/>
    <lineage>
        <taxon>Bacteria</taxon>
        <taxon>Pseudomonadati</taxon>
        <taxon>Pseudomonadota</taxon>
        <taxon>Alphaproteobacteria</taxon>
        <taxon>Hyphomicrobiales</taxon>
        <taxon>Rhizobiaceae</taxon>
        <taxon>Rhizobium/Agrobacterium group</taxon>
        <taxon>Neorhizobium</taxon>
    </lineage>
</organism>
<dbReference type="InterPro" id="IPR013655">
    <property type="entry name" value="PAS_fold_3"/>
</dbReference>
<evidence type="ECO:0000256" key="1">
    <source>
        <dbReference type="SAM" id="Coils"/>
    </source>
</evidence>
<dbReference type="NCBIfam" id="TIGR00229">
    <property type="entry name" value="sensory_box"/>
    <property type="match status" value="1"/>
</dbReference>
<dbReference type="SUPFAM" id="SSF55785">
    <property type="entry name" value="PYP-like sensor domain (PAS domain)"/>
    <property type="match status" value="3"/>
</dbReference>
<dbReference type="Pfam" id="PF13426">
    <property type="entry name" value="PAS_9"/>
    <property type="match status" value="1"/>
</dbReference>
<dbReference type="SMART" id="SM00052">
    <property type="entry name" value="EAL"/>
    <property type="match status" value="1"/>
</dbReference>
<evidence type="ECO:0000259" key="3">
    <source>
        <dbReference type="PROSITE" id="PS50112"/>
    </source>
</evidence>
<dbReference type="Gene3D" id="3.20.20.450">
    <property type="entry name" value="EAL domain"/>
    <property type="match status" value="1"/>
</dbReference>
<dbReference type="GO" id="GO:0003824">
    <property type="term" value="F:catalytic activity"/>
    <property type="evidence" value="ECO:0007669"/>
    <property type="project" value="UniProtKB-ARBA"/>
</dbReference>
<feature type="domain" description="PAC" evidence="4">
    <location>
        <begin position="347"/>
        <end position="398"/>
    </location>
</feature>